<dbReference type="GO" id="GO:0046872">
    <property type="term" value="F:metal ion binding"/>
    <property type="evidence" value="ECO:0007669"/>
    <property type="project" value="UniProtKB-KW"/>
</dbReference>
<feature type="domain" description="EF-hand" evidence="5">
    <location>
        <begin position="125"/>
        <end position="160"/>
    </location>
</feature>
<dbReference type="PANTHER" id="PTHR13025:SF6">
    <property type="entry name" value="EF-HAND DOMAIN-CONTAINING PROTEIN-RELATED"/>
    <property type="match status" value="1"/>
</dbReference>
<name>A0ABD0XZ27_9HEMI</name>
<feature type="region of interest" description="Disordered" evidence="4">
    <location>
        <begin position="29"/>
        <end position="54"/>
    </location>
</feature>
<dbReference type="Pfam" id="PF13499">
    <property type="entry name" value="EF-hand_7"/>
    <property type="match status" value="1"/>
</dbReference>
<dbReference type="PROSITE" id="PS50222">
    <property type="entry name" value="EF_HAND_2"/>
    <property type="match status" value="4"/>
</dbReference>
<evidence type="ECO:0000256" key="3">
    <source>
        <dbReference type="ARBA" id="ARBA00022837"/>
    </source>
</evidence>
<protein>
    <recommendedName>
        <fullName evidence="5">EF-hand domain-containing protein</fullName>
    </recommendedName>
</protein>
<evidence type="ECO:0000313" key="7">
    <source>
        <dbReference type="Proteomes" id="UP001558652"/>
    </source>
</evidence>
<keyword evidence="3" id="KW-0106">Calcium</keyword>
<dbReference type="InterPro" id="IPR018247">
    <property type="entry name" value="EF_Hand_1_Ca_BS"/>
</dbReference>
<dbReference type="Proteomes" id="UP001558652">
    <property type="component" value="Unassembled WGS sequence"/>
</dbReference>
<dbReference type="EMBL" id="JBFDAA010000018">
    <property type="protein sequence ID" value="KAL1116172.1"/>
    <property type="molecule type" value="Genomic_DNA"/>
</dbReference>
<reference evidence="6 7" key="1">
    <citation type="submission" date="2024-07" db="EMBL/GenBank/DDBJ databases">
        <title>Chromosome-level genome assembly of the water stick insect Ranatra chinensis (Heteroptera: Nepidae).</title>
        <authorList>
            <person name="Liu X."/>
        </authorList>
    </citation>
    <scope>NUCLEOTIDE SEQUENCE [LARGE SCALE GENOMIC DNA]</scope>
    <source>
        <strain evidence="6">Cailab_2021Rc</strain>
        <tissue evidence="6">Muscle</tissue>
    </source>
</reference>
<gene>
    <name evidence="6" type="ORF">AAG570_005667</name>
</gene>
<dbReference type="SUPFAM" id="SSF47473">
    <property type="entry name" value="EF-hand"/>
    <property type="match status" value="1"/>
</dbReference>
<evidence type="ECO:0000313" key="6">
    <source>
        <dbReference type="EMBL" id="KAL1116172.1"/>
    </source>
</evidence>
<comment type="caution">
    <text evidence="6">The sequence shown here is derived from an EMBL/GenBank/DDBJ whole genome shotgun (WGS) entry which is preliminary data.</text>
</comment>
<sequence length="241" mass="27929">MASKRRNMFHKNKKQEATEIEAHQLIGQTHGDPLVEKFTQNPPQSRGPPELSSRMNSVIRSLVRSRAPGRFLARGKSSDEVRTGFDRSVIDQYYTLFDKFDANRDGNLDMTELNNVIAHWTGRRAMGGALSQIFEQYDTNRDEKISFREFIDHLGKRNSAAYRETDVRRMFRMWASGGDNRIRFREIQQAMVYLGQEAESPDLMILLKRLDEDGDGALDFAQFRKLMKTEVRKIGKITTYL</sequence>
<dbReference type="Gene3D" id="1.10.238.10">
    <property type="entry name" value="EF-hand"/>
    <property type="match status" value="2"/>
</dbReference>
<feature type="domain" description="EF-hand" evidence="5">
    <location>
        <begin position="88"/>
        <end position="123"/>
    </location>
</feature>
<keyword evidence="1" id="KW-0479">Metal-binding</keyword>
<keyword evidence="7" id="KW-1185">Reference proteome</keyword>
<dbReference type="InterPro" id="IPR011992">
    <property type="entry name" value="EF-hand-dom_pair"/>
</dbReference>
<evidence type="ECO:0000256" key="4">
    <source>
        <dbReference type="SAM" id="MobiDB-lite"/>
    </source>
</evidence>
<accession>A0ABD0XZ27</accession>
<evidence type="ECO:0000256" key="2">
    <source>
        <dbReference type="ARBA" id="ARBA00022737"/>
    </source>
</evidence>
<feature type="domain" description="EF-hand" evidence="5">
    <location>
        <begin position="162"/>
        <end position="197"/>
    </location>
</feature>
<dbReference type="SMART" id="SM00054">
    <property type="entry name" value="EFh"/>
    <property type="match status" value="4"/>
</dbReference>
<evidence type="ECO:0000256" key="1">
    <source>
        <dbReference type="ARBA" id="ARBA00022723"/>
    </source>
</evidence>
<organism evidence="6 7">
    <name type="scientific">Ranatra chinensis</name>
    <dbReference type="NCBI Taxonomy" id="642074"/>
    <lineage>
        <taxon>Eukaryota</taxon>
        <taxon>Metazoa</taxon>
        <taxon>Ecdysozoa</taxon>
        <taxon>Arthropoda</taxon>
        <taxon>Hexapoda</taxon>
        <taxon>Insecta</taxon>
        <taxon>Pterygota</taxon>
        <taxon>Neoptera</taxon>
        <taxon>Paraneoptera</taxon>
        <taxon>Hemiptera</taxon>
        <taxon>Heteroptera</taxon>
        <taxon>Panheteroptera</taxon>
        <taxon>Nepomorpha</taxon>
        <taxon>Nepidae</taxon>
        <taxon>Ranatrinae</taxon>
        <taxon>Ranatra</taxon>
    </lineage>
</organism>
<dbReference type="PANTHER" id="PTHR13025">
    <property type="entry name" value="EF-HAND DOMAIN-CONTAINING PROTEIN D"/>
    <property type="match status" value="1"/>
</dbReference>
<dbReference type="PROSITE" id="PS00018">
    <property type="entry name" value="EF_HAND_1"/>
    <property type="match status" value="1"/>
</dbReference>
<proteinExistence type="predicted"/>
<feature type="domain" description="EF-hand" evidence="5">
    <location>
        <begin position="198"/>
        <end position="233"/>
    </location>
</feature>
<keyword evidence="2" id="KW-0677">Repeat</keyword>
<dbReference type="AlphaFoldDB" id="A0ABD0XZ27"/>
<dbReference type="InterPro" id="IPR040365">
    <property type="entry name" value="EFHD1/2"/>
</dbReference>
<dbReference type="InterPro" id="IPR002048">
    <property type="entry name" value="EF_hand_dom"/>
</dbReference>
<evidence type="ECO:0000259" key="5">
    <source>
        <dbReference type="PROSITE" id="PS50222"/>
    </source>
</evidence>